<keyword evidence="2" id="KW-1185">Reference proteome</keyword>
<accession>A0ABR3W6N2</accession>
<evidence type="ECO:0000313" key="2">
    <source>
        <dbReference type="Proteomes" id="UP001586593"/>
    </source>
</evidence>
<organism evidence="1 2">
    <name type="scientific">Phialemonium thermophilum</name>
    <dbReference type="NCBI Taxonomy" id="223376"/>
    <lineage>
        <taxon>Eukaryota</taxon>
        <taxon>Fungi</taxon>
        <taxon>Dikarya</taxon>
        <taxon>Ascomycota</taxon>
        <taxon>Pezizomycotina</taxon>
        <taxon>Sordariomycetes</taxon>
        <taxon>Sordariomycetidae</taxon>
        <taxon>Cephalothecales</taxon>
        <taxon>Cephalothecaceae</taxon>
        <taxon>Phialemonium</taxon>
    </lineage>
</organism>
<gene>
    <name evidence="1" type="ORF">VTK73DRAFT_8768</name>
</gene>
<dbReference type="EMBL" id="JAZHXJ010000668">
    <property type="protein sequence ID" value="KAL1854361.1"/>
    <property type="molecule type" value="Genomic_DNA"/>
</dbReference>
<sequence length="159" mass="17460">MAQDLSLRDQRTVAQSLGVVGSPRNPMRRSMCDDSGEMAGCNASFRTVGFLARAAVPTRRLSRLDRGYKKVDIYDLDFQLICARFRACGDPFVLAARFAVSHSSHYVMTAPRALPTVDGSAVALIRRRRPSTPSRIGGRAQPIGWRCRFSGASLPTLCL</sequence>
<reference evidence="1 2" key="1">
    <citation type="journal article" date="2024" name="Commun. Biol.">
        <title>Comparative genomic analysis of thermophilic fungi reveals convergent evolutionary adaptations and gene losses.</title>
        <authorList>
            <person name="Steindorff A.S."/>
            <person name="Aguilar-Pontes M.V."/>
            <person name="Robinson A.J."/>
            <person name="Andreopoulos B."/>
            <person name="LaButti K."/>
            <person name="Kuo A."/>
            <person name="Mondo S."/>
            <person name="Riley R."/>
            <person name="Otillar R."/>
            <person name="Haridas S."/>
            <person name="Lipzen A."/>
            <person name="Grimwood J."/>
            <person name="Schmutz J."/>
            <person name="Clum A."/>
            <person name="Reid I.D."/>
            <person name="Moisan M.C."/>
            <person name="Butler G."/>
            <person name="Nguyen T.T.M."/>
            <person name="Dewar K."/>
            <person name="Conant G."/>
            <person name="Drula E."/>
            <person name="Henrissat B."/>
            <person name="Hansel C."/>
            <person name="Singer S."/>
            <person name="Hutchinson M.I."/>
            <person name="de Vries R.P."/>
            <person name="Natvig D.O."/>
            <person name="Powell A.J."/>
            <person name="Tsang A."/>
            <person name="Grigoriev I.V."/>
        </authorList>
    </citation>
    <scope>NUCLEOTIDE SEQUENCE [LARGE SCALE GENOMIC DNA]</scope>
    <source>
        <strain evidence="1 2">ATCC 24622</strain>
    </source>
</reference>
<evidence type="ECO:0000313" key="1">
    <source>
        <dbReference type="EMBL" id="KAL1854361.1"/>
    </source>
</evidence>
<comment type="caution">
    <text evidence="1">The sequence shown here is derived from an EMBL/GenBank/DDBJ whole genome shotgun (WGS) entry which is preliminary data.</text>
</comment>
<name>A0ABR3W6N2_9PEZI</name>
<proteinExistence type="predicted"/>
<protein>
    <submittedName>
        <fullName evidence="1">Uncharacterized protein</fullName>
    </submittedName>
</protein>
<dbReference type="Proteomes" id="UP001586593">
    <property type="component" value="Unassembled WGS sequence"/>
</dbReference>